<accession>A0A348HBM3</accession>
<dbReference type="InterPro" id="IPR025335">
    <property type="entry name" value="DUF4241"/>
</dbReference>
<dbReference type="EMBL" id="AP018933">
    <property type="protein sequence ID" value="BBG29025.1"/>
    <property type="molecule type" value="Genomic_DNA"/>
</dbReference>
<keyword evidence="2" id="KW-1185">Reference proteome</keyword>
<dbReference type="OrthoDB" id="9789980at2"/>
<evidence type="ECO:0000313" key="2">
    <source>
        <dbReference type="Proteomes" id="UP000267342"/>
    </source>
</evidence>
<reference evidence="1 2" key="1">
    <citation type="submission" date="2018-09" db="EMBL/GenBank/DDBJ databases">
        <title>Zymobacter palmae IAM14233 (=T109) whole genome analysis.</title>
        <authorList>
            <person name="Yanase H."/>
        </authorList>
    </citation>
    <scope>NUCLEOTIDE SEQUENCE [LARGE SCALE GENOMIC DNA]</scope>
    <source>
        <strain evidence="1 2">IAM14233</strain>
    </source>
</reference>
<dbReference type="KEGG" id="zpl:ZBT109_0227"/>
<dbReference type="STRING" id="1123510.GCA_000620025_02350"/>
<gene>
    <name evidence="1" type="ORF">ZBT109_0227</name>
</gene>
<sequence>MAYTENLAIIEMQEEQRSKRGVSTFSMGELECPTGQIIAADPFMQPDERPFVRTVKPGRYPITLYGADGGIALATLRIAVGTVAYWEMALCTGQNMTDLEPGEYYGYPVDTGYGCFMDIMGYRALKARETFEWEQDPEYDGDYVNGILFPDIEQPPADHVLHRPLPDQPGVAVFMSGFGDGFYASYWGMSATNEPLVLATDFNLLENATAYSMRKR</sequence>
<protein>
    <submittedName>
        <fullName evidence="1">Heme/copper-typecytochrome/quinol oxidases</fullName>
    </submittedName>
</protein>
<dbReference type="RefSeq" id="WP_051523887.1">
    <property type="nucleotide sequence ID" value="NZ_AP018933.1"/>
</dbReference>
<dbReference type="Pfam" id="PF14025">
    <property type="entry name" value="DUF4241"/>
    <property type="match status" value="1"/>
</dbReference>
<evidence type="ECO:0000313" key="1">
    <source>
        <dbReference type="EMBL" id="BBG29025.1"/>
    </source>
</evidence>
<proteinExistence type="predicted"/>
<dbReference type="AlphaFoldDB" id="A0A348HBM3"/>
<dbReference type="Proteomes" id="UP000267342">
    <property type="component" value="Chromosome"/>
</dbReference>
<organism evidence="1 2">
    <name type="scientific">Zymobacter palmae</name>
    <dbReference type="NCBI Taxonomy" id="33074"/>
    <lineage>
        <taxon>Bacteria</taxon>
        <taxon>Pseudomonadati</taxon>
        <taxon>Pseudomonadota</taxon>
        <taxon>Gammaproteobacteria</taxon>
        <taxon>Oceanospirillales</taxon>
        <taxon>Halomonadaceae</taxon>
        <taxon>Zymobacter group</taxon>
        <taxon>Zymobacter</taxon>
    </lineage>
</organism>
<name>A0A348HBM3_9GAMM</name>